<protein>
    <recommendedName>
        <fullName evidence="7">Na+/H+ antiporter NhaC-like C-terminal domain-containing protein</fullName>
    </recommendedName>
</protein>
<organism evidence="8 9">
    <name type="scientific">Terrisporobacter mayombei</name>
    <dbReference type="NCBI Taxonomy" id="1541"/>
    <lineage>
        <taxon>Bacteria</taxon>
        <taxon>Bacillati</taxon>
        <taxon>Bacillota</taxon>
        <taxon>Clostridia</taxon>
        <taxon>Peptostreptococcales</taxon>
        <taxon>Peptostreptococcaceae</taxon>
        <taxon>Terrisporobacter</taxon>
    </lineage>
</organism>
<dbReference type="PANTHER" id="PTHR43478:SF1">
    <property type="entry name" value="NA+_H+ ANTIPORTER NHAC-LIKE C-TERMINAL DOMAIN-CONTAINING PROTEIN"/>
    <property type="match status" value="1"/>
</dbReference>
<evidence type="ECO:0000313" key="8">
    <source>
        <dbReference type="EMBL" id="WMT81255.1"/>
    </source>
</evidence>
<dbReference type="Pfam" id="PF03553">
    <property type="entry name" value="Na_H_antiporter"/>
    <property type="match status" value="1"/>
</dbReference>
<reference evidence="8 9" key="1">
    <citation type="submission" date="2022-07" db="EMBL/GenBank/DDBJ databases">
        <title>Genome sequence of Terrisporobacter mayombei DSM6539.</title>
        <authorList>
            <person name="Boeer T."/>
            <person name="Bengelsdorf F.R."/>
            <person name="Daniel R."/>
            <person name="Poehlein A."/>
        </authorList>
    </citation>
    <scope>NUCLEOTIDE SEQUENCE [LARGE SCALE GENOMIC DNA]</scope>
    <source>
        <strain evidence="8 9">DSM 6539</strain>
    </source>
</reference>
<feature type="domain" description="Na+/H+ antiporter NhaC-like C-terminal" evidence="7">
    <location>
        <begin position="219"/>
        <end position="554"/>
    </location>
</feature>
<keyword evidence="5 6" id="KW-0472">Membrane</keyword>
<dbReference type="Proteomes" id="UP001235030">
    <property type="component" value="Chromosome"/>
</dbReference>
<evidence type="ECO:0000256" key="1">
    <source>
        <dbReference type="ARBA" id="ARBA00004651"/>
    </source>
</evidence>
<feature type="transmembrane region" description="Helical" evidence="6">
    <location>
        <begin position="318"/>
        <end position="338"/>
    </location>
</feature>
<dbReference type="PANTHER" id="PTHR43478">
    <property type="entry name" value="NA+/H+ ANTIPORTER-RELATED"/>
    <property type="match status" value="1"/>
</dbReference>
<accession>A0ABY9Q1V7</accession>
<evidence type="ECO:0000256" key="6">
    <source>
        <dbReference type="SAM" id="Phobius"/>
    </source>
</evidence>
<sequence>MKKIALIMFTTKILGGNKMRKRNLRLFLMTTMLFIMTTALSFAEEVDVAAENASKFGLWTLIPPLVAISLAFITKNVIVSLVLGIMSGGFILNITGNNPFMAIFYSFLDLIQRSVESLADPWNAGIILQVLAIGGVINLVGKMGGAKAIAEALSNKAKTAKSAQIMTWFAGLFVFFDDYANSLIIGPMMRPVTDKMKVSRERLAFIIDATAAPVAGLAIISTWIGLEVGLIGTAFESIGVEANPFGIFLNTIPFRFYNLLILGFIVMTALLLKEFGPMRKAELECRRGSQNLTSNDEVNKNLSKHDDMEPLEGIKLSVWNAIIPIGALIVGALFAFYYSGYTAIMGGEDTAIIQLMQNAPASFDAIKEAFSNADASVALFQSALFAGIVAMVMGVCKKMFSVSEALDIWVDGMKTLVITGVILICAWSLSSVIKELGTAKYLITLLSGSLPPFIVPSLIFVLGAIISFATGTSYGTMGILMPLAIPLAYSINTDMSYVIVATSAVLTGAIFGDHCSPISDTTILSSMGAGCNHIDHVRTQMPYSIFVGVITIVFGYIPAGLGLPVYLVLPLSFVAMFIGIQLLGKSVEIEDVQGNELLEN</sequence>
<evidence type="ECO:0000256" key="5">
    <source>
        <dbReference type="ARBA" id="ARBA00023136"/>
    </source>
</evidence>
<gene>
    <name evidence="8" type="ORF">TEMA_15910</name>
</gene>
<proteinExistence type="predicted"/>
<dbReference type="EMBL" id="CP101637">
    <property type="protein sequence ID" value="WMT81255.1"/>
    <property type="molecule type" value="Genomic_DNA"/>
</dbReference>
<keyword evidence="3 6" id="KW-0812">Transmembrane</keyword>
<feature type="transmembrane region" description="Helical" evidence="6">
    <location>
        <begin position="81"/>
        <end position="107"/>
    </location>
</feature>
<dbReference type="InterPro" id="IPR018461">
    <property type="entry name" value="Na/H_Antiport_NhaC-like_C"/>
</dbReference>
<name>A0ABY9Q1V7_9FIRM</name>
<feature type="transmembrane region" description="Helical" evidence="6">
    <location>
        <begin position="453"/>
        <end position="474"/>
    </location>
</feature>
<feature type="transmembrane region" description="Helical" evidence="6">
    <location>
        <begin position="53"/>
        <end position="74"/>
    </location>
</feature>
<evidence type="ECO:0000256" key="3">
    <source>
        <dbReference type="ARBA" id="ARBA00022692"/>
    </source>
</evidence>
<feature type="transmembrane region" description="Helical" evidence="6">
    <location>
        <begin position="416"/>
        <end position="433"/>
    </location>
</feature>
<feature type="transmembrane region" description="Helical" evidence="6">
    <location>
        <begin position="203"/>
        <end position="226"/>
    </location>
</feature>
<comment type="subcellular location">
    <subcellularLocation>
        <location evidence="1">Cell membrane</location>
        <topology evidence="1">Multi-pass membrane protein</topology>
    </subcellularLocation>
</comment>
<feature type="transmembrane region" description="Helical" evidence="6">
    <location>
        <begin position="122"/>
        <end position="141"/>
    </location>
</feature>
<evidence type="ECO:0000256" key="2">
    <source>
        <dbReference type="ARBA" id="ARBA00022475"/>
    </source>
</evidence>
<keyword evidence="9" id="KW-1185">Reference proteome</keyword>
<keyword evidence="4 6" id="KW-1133">Transmembrane helix</keyword>
<feature type="transmembrane region" description="Helical" evidence="6">
    <location>
        <begin position="254"/>
        <end position="272"/>
    </location>
</feature>
<keyword evidence="2" id="KW-1003">Cell membrane</keyword>
<feature type="transmembrane region" description="Helical" evidence="6">
    <location>
        <begin position="541"/>
        <end position="559"/>
    </location>
</feature>
<evidence type="ECO:0000259" key="7">
    <source>
        <dbReference type="Pfam" id="PF03553"/>
    </source>
</evidence>
<evidence type="ECO:0000313" key="9">
    <source>
        <dbReference type="Proteomes" id="UP001235030"/>
    </source>
</evidence>
<evidence type="ECO:0000256" key="4">
    <source>
        <dbReference type="ARBA" id="ARBA00022989"/>
    </source>
</evidence>
<feature type="transmembrane region" description="Helical" evidence="6">
    <location>
        <begin position="377"/>
        <end position="396"/>
    </location>
</feature>